<organism evidence="1 2">
    <name type="scientific">Cymbomonas tetramitiformis</name>
    <dbReference type="NCBI Taxonomy" id="36881"/>
    <lineage>
        <taxon>Eukaryota</taxon>
        <taxon>Viridiplantae</taxon>
        <taxon>Chlorophyta</taxon>
        <taxon>Pyramimonadophyceae</taxon>
        <taxon>Pyramimonadales</taxon>
        <taxon>Pyramimonadaceae</taxon>
        <taxon>Cymbomonas</taxon>
    </lineage>
</organism>
<sequence length="210" mass="23138">MVLKGTPFQGTSELLRIRFLANVDPHADIINFNVALASAKWKNTLDKEEVKGLFVDALDKVFYAPVVNRLTLTDQRAAVDLNTVQLWTRQCYAANAKAGVPSDLSAATLAVDTEGKSAIADLTSIILDLQRQVKSLSSRMDDTKNFMPRGAKTRGKMTRFAARDLPAGGNWSQTEQKKRVAFHNKGSIRRVHSVMRQRHMCVGVSAALAP</sequence>
<keyword evidence="2" id="KW-1185">Reference proteome</keyword>
<dbReference type="EMBL" id="LGRX02018146">
    <property type="protein sequence ID" value="KAK3260124.1"/>
    <property type="molecule type" value="Genomic_DNA"/>
</dbReference>
<proteinExistence type="predicted"/>
<accession>A0AAE0FI03</accession>
<dbReference type="AlphaFoldDB" id="A0AAE0FI03"/>
<evidence type="ECO:0000313" key="1">
    <source>
        <dbReference type="EMBL" id="KAK3260124.1"/>
    </source>
</evidence>
<protein>
    <submittedName>
        <fullName evidence="1">Uncharacterized protein</fullName>
    </submittedName>
</protein>
<name>A0AAE0FI03_9CHLO</name>
<comment type="caution">
    <text evidence="1">The sequence shown here is derived from an EMBL/GenBank/DDBJ whole genome shotgun (WGS) entry which is preliminary data.</text>
</comment>
<evidence type="ECO:0000313" key="2">
    <source>
        <dbReference type="Proteomes" id="UP001190700"/>
    </source>
</evidence>
<reference evidence="1 2" key="1">
    <citation type="journal article" date="2015" name="Genome Biol. Evol.">
        <title>Comparative Genomics of a Bacterivorous Green Alga Reveals Evolutionary Causalities and Consequences of Phago-Mixotrophic Mode of Nutrition.</title>
        <authorList>
            <person name="Burns J.A."/>
            <person name="Paasch A."/>
            <person name="Narechania A."/>
            <person name="Kim E."/>
        </authorList>
    </citation>
    <scope>NUCLEOTIDE SEQUENCE [LARGE SCALE GENOMIC DNA]</scope>
    <source>
        <strain evidence="1 2">PLY_AMNH</strain>
    </source>
</reference>
<gene>
    <name evidence="1" type="ORF">CYMTET_30905</name>
</gene>
<dbReference type="Proteomes" id="UP001190700">
    <property type="component" value="Unassembled WGS sequence"/>
</dbReference>